<dbReference type="InterPro" id="IPR036879">
    <property type="entry name" value="TF_MADSbox_sf"/>
</dbReference>
<evidence type="ECO:0000259" key="6">
    <source>
        <dbReference type="PROSITE" id="PS50066"/>
    </source>
</evidence>
<keyword evidence="5" id="KW-0539">Nucleus</keyword>
<organism evidence="7 8">
    <name type="scientific">Ilex paraguariensis</name>
    <name type="common">yerba mate</name>
    <dbReference type="NCBI Taxonomy" id="185542"/>
    <lineage>
        <taxon>Eukaryota</taxon>
        <taxon>Viridiplantae</taxon>
        <taxon>Streptophyta</taxon>
        <taxon>Embryophyta</taxon>
        <taxon>Tracheophyta</taxon>
        <taxon>Spermatophyta</taxon>
        <taxon>Magnoliopsida</taxon>
        <taxon>eudicotyledons</taxon>
        <taxon>Gunneridae</taxon>
        <taxon>Pentapetalae</taxon>
        <taxon>asterids</taxon>
        <taxon>campanulids</taxon>
        <taxon>Aquifoliales</taxon>
        <taxon>Aquifoliaceae</taxon>
        <taxon>Ilex</taxon>
    </lineage>
</organism>
<dbReference type="InterPro" id="IPR002100">
    <property type="entry name" value="TF_MADSbox"/>
</dbReference>
<dbReference type="PRINTS" id="PR00404">
    <property type="entry name" value="MADSDOMAIN"/>
</dbReference>
<evidence type="ECO:0000313" key="8">
    <source>
        <dbReference type="Proteomes" id="UP001642360"/>
    </source>
</evidence>
<reference evidence="7 8" key="1">
    <citation type="submission" date="2024-02" db="EMBL/GenBank/DDBJ databases">
        <authorList>
            <person name="Vignale AGUSTIN F."/>
            <person name="Sosa J E."/>
            <person name="Modenutti C."/>
        </authorList>
    </citation>
    <scope>NUCLEOTIDE SEQUENCE [LARGE SCALE GENOMIC DNA]</scope>
</reference>
<dbReference type="Pfam" id="PF00319">
    <property type="entry name" value="SRF-TF"/>
    <property type="match status" value="1"/>
</dbReference>
<name>A0ABC8S031_9AQUA</name>
<evidence type="ECO:0000256" key="1">
    <source>
        <dbReference type="ARBA" id="ARBA00004123"/>
    </source>
</evidence>
<dbReference type="SMART" id="SM00432">
    <property type="entry name" value="MADS"/>
    <property type="match status" value="1"/>
</dbReference>
<keyword evidence="4" id="KW-0804">Transcription</keyword>
<evidence type="ECO:0000313" key="7">
    <source>
        <dbReference type="EMBL" id="CAK9150584.1"/>
    </source>
</evidence>
<dbReference type="SUPFAM" id="SSF55455">
    <property type="entry name" value="SRF-like"/>
    <property type="match status" value="1"/>
</dbReference>
<proteinExistence type="predicted"/>
<dbReference type="PANTHER" id="PTHR11945">
    <property type="entry name" value="MADS BOX PROTEIN"/>
    <property type="match status" value="1"/>
</dbReference>
<evidence type="ECO:0000256" key="5">
    <source>
        <dbReference type="ARBA" id="ARBA00023242"/>
    </source>
</evidence>
<dbReference type="EMBL" id="CAUOFW020002058">
    <property type="protein sequence ID" value="CAK9150584.1"/>
    <property type="molecule type" value="Genomic_DNA"/>
</dbReference>
<evidence type="ECO:0000256" key="4">
    <source>
        <dbReference type="ARBA" id="ARBA00023163"/>
    </source>
</evidence>
<feature type="domain" description="MADS-box" evidence="6">
    <location>
        <begin position="36"/>
        <end position="96"/>
    </location>
</feature>
<dbReference type="GO" id="GO:0005634">
    <property type="term" value="C:nucleus"/>
    <property type="evidence" value="ECO:0007669"/>
    <property type="project" value="UniProtKB-SubCell"/>
</dbReference>
<evidence type="ECO:0000256" key="2">
    <source>
        <dbReference type="ARBA" id="ARBA00023015"/>
    </source>
</evidence>
<gene>
    <name evidence="7" type="ORF">ILEXP_LOCUS18743</name>
</gene>
<dbReference type="FunFam" id="3.40.1810.10:FF:000006">
    <property type="entry name" value="Agamous-like MADS-box protein AGL62"/>
    <property type="match status" value="1"/>
</dbReference>
<dbReference type="Gene3D" id="3.40.1810.10">
    <property type="entry name" value="Transcription factor, MADS-box"/>
    <property type="match status" value="1"/>
</dbReference>
<keyword evidence="8" id="KW-1185">Reference proteome</keyword>
<dbReference type="PANTHER" id="PTHR11945:SF629">
    <property type="entry name" value="OS02G0164450 PROTEIN"/>
    <property type="match status" value="1"/>
</dbReference>
<keyword evidence="2" id="KW-0805">Transcription regulation</keyword>
<sequence length="227" mass="26098">MGIIAIGFREYVIIILCYSALEWECPVCGKTRKMNQRRGKIQLKMIPQKGARQVTFSKRKASLFKKANELCTLTGAQVAIIVFSPGGKPFSFGHPSVDTITNRFLNQWPMSVPGYQNPVVAELNQRYNNLCQQIEAEKRRGEMLQQMEMERQKHCWLGRPMEELNLRQLMISKKLMEDLRGKLVERVKELSVQQFCAMPSSANPVRFIDLNVADPAETESSFYPFMD</sequence>
<protein>
    <recommendedName>
        <fullName evidence="6">MADS-box domain-containing protein</fullName>
    </recommendedName>
</protein>
<dbReference type="GO" id="GO:0003677">
    <property type="term" value="F:DNA binding"/>
    <property type="evidence" value="ECO:0007669"/>
    <property type="project" value="UniProtKB-KW"/>
</dbReference>
<accession>A0ABC8S031</accession>
<comment type="caution">
    <text evidence="7">The sequence shown here is derived from an EMBL/GenBank/DDBJ whole genome shotgun (WGS) entry which is preliminary data.</text>
</comment>
<evidence type="ECO:0000256" key="3">
    <source>
        <dbReference type="ARBA" id="ARBA00023125"/>
    </source>
</evidence>
<comment type="subcellular location">
    <subcellularLocation>
        <location evidence="1">Nucleus</location>
    </subcellularLocation>
</comment>
<dbReference type="Proteomes" id="UP001642360">
    <property type="component" value="Unassembled WGS sequence"/>
</dbReference>
<dbReference type="PROSITE" id="PS50066">
    <property type="entry name" value="MADS_BOX_2"/>
    <property type="match status" value="1"/>
</dbReference>
<dbReference type="AlphaFoldDB" id="A0ABC8S031"/>
<keyword evidence="3" id="KW-0238">DNA-binding</keyword>